<organism evidence="1 2">
    <name type="scientific">Pseudomonas caricapapayae</name>
    <dbReference type="NCBI Taxonomy" id="46678"/>
    <lineage>
        <taxon>Bacteria</taxon>
        <taxon>Pseudomonadati</taxon>
        <taxon>Pseudomonadota</taxon>
        <taxon>Gammaproteobacteria</taxon>
        <taxon>Pseudomonadales</taxon>
        <taxon>Pseudomonadaceae</taxon>
        <taxon>Pseudomonas</taxon>
    </lineage>
</organism>
<protein>
    <submittedName>
        <fullName evidence="1">AraC family transcriptional regulator</fullName>
    </submittedName>
</protein>
<reference evidence="1" key="1">
    <citation type="submission" date="2024-10" db="EMBL/GenBank/DDBJ databases">
        <title>Aeromonas and Pseudomonas from the Cagarras Archipelago, Rio de Janeiro, Brazil.</title>
        <authorList>
            <person name="Canellas A.L.B."/>
            <person name="Laport M.S."/>
        </authorList>
    </citation>
    <scope>NUCLEOTIDE SEQUENCE</scope>
    <source>
        <strain evidence="1">ACP-7</strain>
    </source>
</reference>
<keyword evidence="2" id="KW-1185">Reference proteome</keyword>
<dbReference type="Proteomes" id="UP001615411">
    <property type="component" value="Unassembled WGS sequence"/>
</dbReference>
<evidence type="ECO:0000313" key="1">
    <source>
        <dbReference type="EMBL" id="MFJ1337865.1"/>
    </source>
</evidence>
<evidence type="ECO:0000313" key="2">
    <source>
        <dbReference type="Proteomes" id="UP001615411"/>
    </source>
</evidence>
<name>A0ACC7LSL1_9PSED</name>
<proteinExistence type="predicted"/>
<dbReference type="EMBL" id="JBIUGF010000015">
    <property type="protein sequence ID" value="MFJ1337865.1"/>
    <property type="molecule type" value="Genomic_DNA"/>
</dbReference>
<sequence length="268" mass="29931">MTLVMENLTRFERIECSRVNASGARYPKHTHEEYVLSANLRGVERIWFNGRQQAVSAGEVTLYNPMTVQASEFCGEGAQFISVHLDGQQVRSILDQTTSANGLPTFQEGVIHDSALFGSILDLHEQLDASGRDEALLVLFSELARFRTTPDTADEPLRVAHLIRFMKANLYEAIELEDLCAEANLSRFHLVRSFKTLKSLPPMQYFKQLRLIEARRRLRLGDAPARIAVDLGFFDQAHLSNAFRKVMGASPSSYSSMLGAVGLPINSA</sequence>
<comment type="caution">
    <text evidence="1">The sequence shown here is derived from an EMBL/GenBank/DDBJ whole genome shotgun (WGS) entry which is preliminary data.</text>
</comment>
<accession>A0ACC7LSL1</accession>
<gene>
    <name evidence="1" type="ORF">ACIKP7_06950</name>
</gene>